<dbReference type="Proteomes" id="UP000016933">
    <property type="component" value="Unassembled WGS sequence"/>
</dbReference>
<dbReference type="EMBL" id="KB446539">
    <property type="protein sequence ID" value="EME44024.1"/>
    <property type="molecule type" value="Genomic_DNA"/>
</dbReference>
<proteinExistence type="predicted"/>
<dbReference type="HOGENOM" id="CLU_1906684_0_0_1"/>
<dbReference type="OrthoDB" id="8062037at2759"/>
<gene>
    <name evidence="1" type="ORF">DOTSEDRAFT_24126</name>
</gene>
<evidence type="ECO:0000313" key="2">
    <source>
        <dbReference type="Proteomes" id="UP000016933"/>
    </source>
</evidence>
<accession>N1PNM3</accession>
<reference evidence="2" key="1">
    <citation type="journal article" date="2012" name="PLoS Genet.">
        <title>The genomes of the fungal plant pathogens Cladosporium fulvum and Dothistroma septosporum reveal adaptation to different hosts and lifestyles but also signatures of common ancestry.</title>
        <authorList>
            <person name="de Wit P.J.G.M."/>
            <person name="van der Burgt A."/>
            <person name="Oekmen B."/>
            <person name="Stergiopoulos I."/>
            <person name="Abd-Elsalam K.A."/>
            <person name="Aerts A.L."/>
            <person name="Bahkali A.H."/>
            <person name="Beenen H.G."/>
            <person name="Chettri P."/>
            <person name="Cox M.P."/>
            <person name="Datema E."/>
            <person name="de Vries R.P."/>
            <person name="Dhillon B."/>
            <person name="Ganley A.R."/>
            <person name="Griffiths S.A."/>
            <person name="Guo Y."/>
            <person name="Hamelin R.C."/>
            <person name="Henrissat B."/>
            <person name="Kabir M.S."/>
            <person name="Jashni M.K."/>
            <person name="Kema G."/>
            <person name="Klaubauf S."/>
            <person name="Lapidus A."/>
            <person name="Levasseur A."/>
            <person name="Lindquist E."/>
            <person name="Mehrabi R."/>
            <person name="Ohm R.A."/>
            <person name="Owen T.J."/>
            <person name="Salamov A."/>
            <person name="Schwelm A."/>
            <person name="Schijlen E."/>
            <person name="Sun H."/>
            <person name="van den Burg H.A."/>
            <person name="van Ham R.C.H.J."/>
            <person name="Zhang S."/>
            <person name="Goodwin S.B."/>
            <person name="Grigoriev I.V."/>
            <person name="Collemare J."/>
            <person name="Bradshaw R.E."/>
        </authorList>
    </citation>
    <scope>NUCLEOTIDE SEQUENCE [LARGE SCALE GENOMIC DNA]</scope>
    <source>
        <strain evidence="2">NZE10 / CBS 128990</strain>
    </source>
</reference>
<protein>
    <submittedName>
        <fullName evidence="1">Uncharacterized protein</fullName>
    </submittedName>
</protein>
<keyword evidence="2" id="KW-1185">Reference proteome</keyword>
<name>N1PNM3_DOTSN</name>
<reference evidence="1 2" key="2">
    <citation type="journal article" date="2012" name="PLoS Pathog.">
        <title>Diverse lifestyles and strategies of plant pathogenesis encoded in the genomes of eighteen Dothideomycetes fungi.</title>
        <authorList>
            <person name="Ohm R.A."/>
            <person name="Feau N."/>
            <person name="Henrissat B."/>
            <person name="Schoch C.L."/>
            <person name="Horwitz B.A."/>
            <person name="Barry K.W."/>
            <person name="Condon B.J."/>
            <person name="Copeland A.C."/>
            <person name="Dhillon B."/>
            <person name="Glaser F."/>
            <person name="Hesse C.N."/>
            <person name="Kosti I."/>
            <person name="LaButti K."/>
            <person name="Lindquist E.A."/>
            <person name="Lucas S."/>
            <person name="Salamov A.A."/>
            <person name="Bradshaw R.E."/>
            <person name="Ciuffetti L."/>
            <person name="Hamelin R.C."/>
            <person name="Kema G.H.J."/>
            <person name="Lawrence C."/>
            <person name="Scott J.A."/>
            <person name="Spatafora J.W."/>
            <person name="Turgeon B.G."/>
            <person name="de Wit P.J.G.M."/>
            <person name="Zhong S."/>
            <person name="Goodwin S.B."/>
            <person name="Grigoriev I.V."/>
        </authorList>
    </citation>
    <scope>NUCLEOTIDE SEQUENCE [LARGE SCALE GENOMIC DNA]</scope>
    <source>
        <strain evidence="2">NZE10 / CBS 128990</strain>
    </source>
</reference>
<evidence type="ECO:0000313" key="1">
    <source>
        <dbReference type="EMBL" id="EME44024.1"/>
    </source>
</evidence>
<dbReference type="AlphaFoldDB" id="N1PNM3"/>
<sequence length="133" mass="14932">MDKGCFLEFTNVLRTTSYHHGKDQYHGQFTALPTAAATTRATRRDIQSFASVSKPEQISREYGEVMLKKASICIITSRVTEAINSLDLKDGAPAPIFNEARSISLIVCYESIMKKLADECRDQCRGFMDELKC</sequence>
<organism evidence="1 2">
    <name type="scientific">Dothistroma septosporum (strain NZE10 / CBS 128990)</name>
    <name type="common">Red band needle blight fungus</name>
    <name type="synonym">Mycosphaerella pini</name>
    <dbReference type="NCBI Taxonomy" id="675120"/>
    <lineage>
        <taxon>Eukaryota</taxon>
        <taxon>Fungi</taxon>
        <taxon>Dikarya</taxon>
        <taxon>Ascomycota</taxon>
        <taxon>Pezizomycotina</taxon>
        <taxon>Dothideomycetes</taxon>
        <taxon>Dothideomycetidae</taxon>
        <taxon>Mycosphaerellales</taxon>
        <taxon>Mycosphaerellaceae</taxon>
        <taxon>Dothistroma</taxon>
    </lineage>
</organism>